<keyword evidence="1" id="KW-1133">Transmembrane helix</keyword>
<feature type="transmembrane region" description="Helical" evidence="1">
    <location>
        <begin position="7"/>
        <end position="27"/>
    </location>
</feature>
<evidence type="ECO:0000313" key="3">
    <source>
        <dbReference type="Proteomes" id="UP000190867"/>
    </source>
</evidence>
<dbReference type="RefSeq" id="WP_078235836.1">
    <property type="nucleotide sequence ID" value="NZ_MUYA01000001.1"/>
</dbReference>
<comment type="caution">
    <text evidence="2">The sequence shown here is derived from an EMBL/GenBank/DDBJ whole genome shotgun (WGS) entry which is preliminary data.</text>
</comment>
<dbReference type="EMBL" id="MUYA01000001">
    <property type="protein sequence ID" value="OOS00861.1"/>
    <property type="molecule type" value="Genomic_DNA"/>
</dbReference>
<proteinExistence type="predicted"/>
<gene>
    <name evidence="2" type="ORF">B0187_00790</name>
</gene>
<keyword evidence="1" id="KW-0812">Transmembrane</keyword>
<organism evidence="2 3">
    <name type="scientific">Haemophilus paracuniculus</name>
    <dbReference type="NCBI Taxonomy" id="734"/>
    <lineage>
        <taxon>Bacteria</taxon>
        <taxon>Pseudomonadati</taxon>
        <taxon>Pseudomonadota</taxon>
        <taxon>Gammaproteobacteria</taxon>
        <taxon>Pasteurellales</taxon>
        <taxon>Pasteurellaceae</taxon>
        <taxon>Haemophilus</taxon>
    </lineage>
</organism>
<sequence>MKRVACIVIKIIVIISIIPILSILLFQAHSIFWDIAFNPDLQGVQKIAYLFSILVMLILLIVTVRFFSVSTMLIFLATKYLKEIKNQKS</sequence>
<dbReference type="STRING" id="734.B0187_00790"/>
<protein>
    <submittedName>
        <fullName evidence="2">Uncharacterized protein</fullName>
    </submittedName>
</protein>
<feature type="transmembrane region" description="Helical" evidence="1">
    <location>
        <begin position="47"/>
        <end position="78"/>
    </location>
</feature>
<dbReference type="AlphaFoldDB" id="A0A1T0AVN0"/>
<name>A0A1T0AVN0_9PAST</name>
<evidence type="ECO:0000256" key="1">
    <source>
        <dbReference type="SAM" id="Phobius"/>
    </source>
</evidence>
<reference evidence="2 3" key="1">
    <citation type="submission" date="2017-02" db="EMBL/GenBank/DDBJ databases">
        <title>Draft genome sequence of Haemophilus paracuniculus CCUG 43573 type strain.</title>
        <authorList>
            <person name="Engstrom-Jakobsson H."/>
            <person name="Salva-Serra F."/>
            <person name="Thorell K."/>
            <person name="Gonzales-Siles L."/>
            <person name="Karlsson R."/>
            <person name="Boulund F."/>
            <person name="Engstrand L."/>
            <person name="Kristiansson E."/>
            <person name="Moore E."/>
        </authorList>
    </citation>
    <scope>NUCLEOTIDE SEQUENCE [LARGE SCALE GENOMIC DNA]</scope>
    <source>
        <strain evidence="2 3">CCUG 43573</strain>
    </source>
</reference>
<keyword evidence="3" id="KW-1185">Reference proteome</keyword>
<keyword evidence="1" id="KW-0472">Membrane</keyword>
<dbReference type="Proteomes" id="UP000190867">
    <property type="component" value="Unassembled WGS sequence"/>
</dbReference>
<accession>A0A1T0AVN0</accession>
<evidence type="ECO:0000313" key="2">
    <source>
        <dbReference type="EMBL" id="OOS00861.1"/>
    </source>
</evidence>